<dbReference type="SMR" id="A0A1D6GPI0"/>
<dbReference type="InterPro" id="IPR046848">
    <property type="entry name" value="E_motif"/>
</dbReference>
<evidence type="ECO:0000313" key="4">
    <source>
        <dbReference type="EMBL" id="AQK65079.1"/>
    </source>
</evidence>
<dbReference type="GO" id="GO:0009451">
    <property type="term" value="P:RNA modification"/>
    <property type="evidence" value="ECO:0007669"/>
    <property type="project" value="InterPro"/>
</dbReference>
<keyword evidence="2" id="KW-0809">Transit peptide</keyword>
<feature type="repeat" description="PPR" evidence="3">
    <location>
        <begin position="523"/>
        <end position="557"/>
    </location>
</feature>
<dbReference type="OMA" id="FECTDEK"/>
<dbReference type="FunFam" id="1.25.40.10:FF:002094">
    <property type="entry name" value="Pentatricopeptide repeat-containing protein"/>
    <property type="match status" value="1"/>
</dbReference>
<evidence type="ECO:0000256" key="2">
    <source>
        <dbReference type="ARBA" id="ARBA00022946"/>
    </source>
</evidence>
<dbReference type="ExpressionAtlas" id="A0A1D6GPI0">
    <property type="expression patterns" value="baseline and differential"/>
</dbReference>
<dbReference type="AlphaFoldDB" id="A0A1D6GPI0"/>
<dbReference type="Pfam" id="PF01535">
    <property type="entry name" value="PPR"/>
    <property type="match status" value="3"/>
</dbReference>
<gene>
    <name evidence="4" type="ORF">ZEAMMB73_Zm00001d014035</name>
</gene>
<dbReference type="NCBIfam" id="TIGR00756">
    <property type="entry name" value="PPR"/>
    <property type="match status" value="8"/>
</dbReference>
<dbReference type="PANTHER" id="PTHR47926:SF421">
    <property type="entry name" value="DYW DOMAIN-CONTAINING PROTEIN"/>
    <property type="match status" value="1"/>
</dbReference>
<keyword evidence="1" id="KW-0677">Repeat</keyword>
<protein>
    <submittedName>
        <fullName evidence="4">Pentatricopeptide repeat-containing protein mitochondrial</fullName>
    </submittedName>
</protein>
<feature type="repeat" description="PPR" evidence="3">
    <location>
        <begin position="202"/>
        <end position="236"/>
    </location>
</feature>
<feature type="repeat" description="PPR" evidence="3">
    <location>
        <begin position="625"/>
        <end position="659"/>
    </location>
</feature>
<feature type="repeat" description="PPR" evidence="3">
    <location>
        <begin position="337"/>
        <end position="371"/>
    </location>
</feature>
<dbReference type="InterPro" id="IPR011990">
    <property type="entry name" value="TPR-like_helical_dom_sf"/>
</dbReference>
<feature type="repeat" description="PPR" evidence="3">
    <location>
        <begin position="167"/>
        <end position="201"/>
    </location>
</feature>
<dbReference type="InParanoid" id="A0A1D6GPI0"/>
<dbReference type="Pfam" id="PF13041">
    <property type="entry name" value="PPR_2"/>
    <property type="match status" value="3"/>
</dbReference>
<dbReference type="Pfam" id="PF13812">
    <property type="entry name" value="PPR_3"/>
    <property type="match status" value="1"/>
</dbReference>
<dbReference type="GO" id="GO:0003723">
    <property type="term" value="F:RNA binding"/>
    <property type="evidence" value="ECO:0007669"/>
    <property type="project" value="InterPro"/>
</dbReference>
<dbReference type="EMBL" id="CM000781">
    <property type="protein sequence ID" value="AQK65079.1"/>
    <property type="molecule type" value="Genomic_DNA"/>
</dbReference>
<dbReference type="Gene3D" id="1.25.40.10">
    <property type="entry name" value="Tetratricopeptide repeat domain"/>
    <property type="match status" value="5"/>
</dbReference>
<dbReference type="PANTHER" id="PTHR47926">
    <property type="entry name" value="PENTATRICOPEPTIDE REPEAT-CONTAINING PROTEIN"/>
    <property type="match status" value="1"/>
</dbReference>
<dbReference type="FunFam" id="1.25.40.10:FF:000344">
    <property type="entry name" value="Pentatricopeptide repeat-containing protein"/>
    <property type="match status" value="1"/>
</dbReference>
<dbReference type="FunFam" id="1.25.40.10:FF:001562">
    <property type="entry name" value="Pentatricopeptide repeat-containing protein"/>
    <property type="match status" value="1"/>
</dbReference>
<name>A0A1D6GPI0_MAIZE</name>
<feature type="repeat" description="PPR" evidence="3">
    <location>
        <begin position="237"/>
        <end position="271"/>
    </location>
</feature>
<dbReference type="FunCoup" id="A0A1D6GPI0">
    <property type="interactions" value="79"/>
</dbReference>
<accession>A0A1D6GPI0</accession>
<proteinExistence type="predicted"/>
<dbReference type="PROSITE" id="PS51375">
    <property type="entry name" value="PPR"/>
    <property type="match status" value="7"/>
</dbReference>
<reference evidence="4" key="1">
    <citation type="submission" date="2015-12" db="EMBL/GenBank/DDBJ databases">
        <title>Update maize B73 reference genome by single molecule sequencing technologies.</title>
        <authorList>
            <consortium name="Maize Genome Sequencing Project"/>
            <person name="Ware D."/>
        </authorList>
    </citation>
    <scope>NUCLEOTIDE SEQUENCE</scope>
    <source>
        <tissue evidence="4">Seedling</tissue>
    </source>
</reference>
<sequence>MATMPPPSPSPRHPPRTALSPRCTALHNPSTYVYHCQLLNGTPQGHAPPRHARARPFREQERDLAASYAREIGSCVRVRRWGAACEAFASMLTAGAAPDRFLLPQVLRACAGLGAPRLASAAHALAAKGGAELAGDPVVGNAIVAMYAALGDVASARAAFASLPDRDVVAWTALISAHADAGELEEAFDLFEEMQESGVRPDVISWNTLVSGFARSGDLVAALHLFDEMRQRGVDPGVNSWNCIISGCVQNALYEEALEVFLEMCESERPDAVTVASILPACAGLQALGIGKQLHSYVLRCGIKINVYVGASLISLYSECGEFDDARVVFSTIQEKNVNVWNELVQSYTREGRMDKAWDVFDLMQEDGLKPDIVTYNTLIAAYAKVGQNEQTYELFSRMADVGLKPNVVSMNALICGLHQHGLYTDALEAFRYMQRSSDGKAKGWTFLDNRGPIQPTGTTITGLLSLLADLKLDRLGKEVHCYALKNGLASNIYVSSKLVDFYGKTDDMTSAANVFQKIRNKNVVTWNSLLAAYKHNRKPEATLRLLAEMLESNFDPNLVTIHIALMSCGMTMALGYGRELHSYIIKCWPGGYPATLASALIDMYGKCGNIEDARLVFKSMVPKDVAVWNAMMSCYLLHRMPKDIIDLFNYLEQSGIQPDHITFILLLSACKQEGLLEEAQSYFYNMEDVYGIKPSLKHYTCLVDIMGSAGLLAESLTLIQKMPLKPDACLWSTVLKACKLYSNLEIGEKAAKALFELEPNNTSNYMVLSNIYADTGLWDSTKAVRDAMTEQGLHVERQCSWLYNGTTVHPFEAGNLSHPAIDTILSTWEDLATRMEQSGYSPQDIGPYYNVEVDPLSCHHTEKIALWLVSTIYATILKHSTLLSISSLLSRARRDPRQQIWPASCVNLKLFTVKGQATMNTLVIGCKVGYAPVASSVDANSGSLKSFTGFHKKKSHGHSSYQLRVVHAVDTHDSRTVQLFIYR</sequence>
<dbReference type="FunFam" id="1.25.40.10:FF:000378">
    <property type="entry name" value="Pentatricopeptide repeat-containing protein mitochondrial"/>
    <property type="match status" value="1"/>
</dbReference>
<evidence type="ECO:0000256" key="1">
    <source>
        <dbReference type="ARBA" id="ARBA00022737"/>
    </source>
</evidence>
<dbReference type="SUPFAM" id="SSF48452">
    <property type="entry name" value="TPR-like"/>
    <property type="match status" value="1"/>
</dbReference>
<dbReference type="InterPro" id="IPR002885">
    <property type="entry name" value="PPR_rpt"/>
</dbReference>
<dbReference type="Pfam" id="PF20431">
    <property type="entry name" value="E_motif"/>
    <property type="match status" value="1"/>
</dbReference>
<organism evidence="4">
    <name type="scientific">Zea mays</name>
    <name type="common">Maize</name>
    <dbReference type="NCBI Taxonomy" id="4577"/>
    <lineage>
        <taxon>Eukaryota</taxon>
        <taxon>Viridiplantae</taxon>
        <taxon>Streptophyta</taxon>
        <taxon>Embryophyta</taxon>
        <taxon>Tracheophyta</taxon>
        <taxon>Spermatophyta</taxon>
        <taxon>Magnoliopsida</taxon>
        <taxon>Liliopsida</taxon>
        <taxon>Poales</taxon>
        <taxon>Poaceae</taxon>
        <taxon>PACMAD clade</taxon>
        <taxon>Panicoideae</taxon>
        <taxon>Andropogonodae</taxon>
        <taxon>Andropogoneae</taxon>
        <taxon>Tripsacinae</taxon>
        <taxon>Zea</taxon>
    </lineage>
</organism>
<dbReference type="InterPro" id="IPR046960">
    <property type="entry name" value="PPR_At4g14850-like_plant"/>
</dbReference>
<evidence type="ECO:0000256" key="3">
    <source>
        <dbReference type="PROSITE-ProRule" id="PRU00708"/>
    </source>
</evidence>
<feature type="repeat" description="PPR" evidence="3">
    <location>
        <begin position="372"/>
        <end position="406"/>
    </location>
</feature>